<dbReference type="Gene3D" id="3.40.50.2300">
    <property type="match status" value="2"/>
</dbReference>
<dbReference type="EMBL" id="VBSP01000001">
    <property type="protein sequence ID" value="TLQ49542.1"/>
    <property type="molecule type" value="Genomic_DNA"/>
</dbReference>
<dbReference type="PANTHER" id="PTHR35271:SF1">
    <property type="entry name" value="ABC TRANSPORTER, SUBSTRATE-BINDING LIPOPROTEIN"/>
    <property type="match status" value="1"/>
</dbReference>
<feature type="signal peptide" evidence="1">
    <location>
        <begin position="1"/>
        <end position="29"/>
    </location>
</feature>
<keyword evidence="1" id="KW-0732">Signal</keyword>
<dbReference type="OrthoDB" id="9776955at2"/>
<sequence>MKKLQKLILAMVALALVVVSSTTTKEAFAQEDSLDVTVVQLVTHSSLDDIRQGVYDGLAEHGYTEGENLTINYQNAEGDLNILSTIAQSVVAEEPDMIFAITTPVAQAFQNVTSDIPIIMTGVTDPVSAGIVDDLENPGENITGASDAVPYEDQFELLLQLQPDVQKVSMIYTTSEDNSLAETEQAAAVAEEMGLEVQIEGIASTMDMQLVAQTLASEVDAIYVGSDNTIASAFETLLDATDAAGIPVFTTVDVMVGQGALSAVAINQKDIGLLATDVAKEIIDGANPGETPVRFLDELQSLINFETADRLGIEVPEELASEVMDIKDRLGEE</sequence>
<dbReference type="RefSeq" id="WP_138403464.1">
    <property type="nucleotide sequence ID" value="NZ_VBSP01000001.1"/>
</dbReference>
<protein>
    <submittedName>
        <fullName evidence="2">ABC transporter substrate-binding protein</fullName>
    </submittedName>
</protein>
<accession>A0A5R9EH56</accession>
<evidence type="ECO:0000313" key="2">
    <source>
        <dbReference type="EMBL" id="TLQ49542.1"/>
    </source>
</evidence>
<evidence type="ECO:0000256" key="1">
    <source>
        <dbReference type="SAM" id="SignalP"/>
    </source>
</evidence>
<dbReference type="AlphaFoldDB" id="A0A5R9EH56"/>
<dbReference type="SUPFAM" id="SSF53822">
    <property type="entry name" value="Periplasmic binding protein-like I"/>
    <property type="match status" value="1"/>
</dbReference>
<proteinExistence type="predicted"/>
<gene>
    <name evidence="2" type="ORF">FEZ33_00740</name>
</gene>
<reference evidence="2 3" key="1">
    <citation type="submission" date="2019-05" db="EMBL/GenBank/DDBJ databases">
        <title>The metagenome of a microbial culture collection derived from dairy environment covers the genomic content of the human microbiome.</title>
        <authorList>
            <person name="Roder T."/>
            <person name="Wuthrich D."/>
            <person name="Sattari Z."/>
            <person name="Von Ah U."/>
            <person name="Bar C."/>
            <person name="Ronchi F."/>
            <person name="Macpherson A.J."/>
            <person name="Ganal-Vonarburg S.C."/>
            <person name="Bruggmann R."/>
            <person name="Vergeres G."/>
        </authorList>
    </citation>
    <scope>NUCLEOTIDE SEQUENCE [LARGE SCALE GENOMIC DNA]</scope>
    <source>
        <strain evidence="2 3">FAM 24227</strain>
    </source>
</reference>
<dbReference type="InterPro" id="IPR028082">
    <property type="entry name" value="Peripla_BP_I"/>
</dbReference>
<dbReference type="InterPro" id="IPR007487">
    <property type="entry name" value="ABC_transpt-TYRBP-like"/>
</dbReference>
<dbReference type="PANTHER" id="PTHR35271">
    <property type="entry name" value="ABC TRANSPORTER, SUBSTRATE-BINDING LIPOPROTEIN-RELATED"/>
    <property type="match status" value="1"/>
</dbReference>
<name>A0A5R9EH56_9LACT</name>
<dbReference type="Pfam" id="PF04392">
    <property type="entry name" value="ABC_sub_bind"/>
    <property type="match status" value="1"/>
</dbReference>
<dbReference type="Proteomes" id="UP000306420">
    <property type="component" value="Unassembled WGS sequence"/>
</dbReference>
<comment type="caution">
    <text evidence="2">The sequence shown here is derived from an EMBL/GenBank/DDBJ whole genome shotgun (WGS) entry which is preliminary data.</text>
</comment>
<feature type="chain" id="PRO_5024275017" evidence="1">
    <location>
        <begin position="30"/>
        <end position="333"/>
    </location>
</feature>
<evidence type="ECO:0000313" key="3">
    <source>
        <dbReference type="Proteomes" id="UP000306420"/>
    </source>
</evidence>
<organism evidence="2 3">
    <name type="scientific">Ruoffia tabacinasalis</name>
    <dbReference type="NCBI Taxonomy" id="87458"/>
    <lineage>
        <taxon>Bacteria</taxon>
        <taxon>Bacillati</taxon>
        <taxon>Bacillota</taxon>
        <taxon>Bacilli</taxon>
        <taxon>Lactobacillales</taxon>
        <taxon>Aerococcaceae</taxon>
        <taxon>Ruoffia</taxon>
    </lineage>
</organism>
<dbReference type="CDD" id="cd06325">
    <property type="entry name" value="PBP1_ABC_unchar_transporter"/>
    <property type="match status" value="1"/>
</dbReference>